<protein>
    <recommendedName>
        <fullName evidence="5">Protein-S-isoprenylcysteine O-methyltransferase</fullName>
        <ecNumber evidence="5">2.1.1.100</ecNumber>
    </recommendedName>
</protein>
<dbReference type="GO" id="GO:0004671">
    <property type="term" value="F:protein C-terminal S-isoprenylcysteine carboxyl O-methyltransferase activity"/>
    <property type="evidence" value="ECO:0007669"/>
    <property type="project" value="UniProtKB-EC"/>
</dbReference>
<evidence type="ECO:0000256" key="6">
    <source>
        <dbReference type="SAM" id="SignalP"/>
    </source>
</evidence>
<dbReference type="STRING" id="71717.A0A4Y7T0S6"/>
<sequence length="240" mass="26740">MPLSIALLKIPLIIIDALWMCLSGTPPNPPRPLKEHIIPNWRERFLRSLGWPGKMLRTTYYLAGVIEILLLLSTINPTHPISHLIASTFIWGTRMTISRLAITPTFIIGNLLTCLGALIRLSCYRSLGRLFSFELSLLSDHRLVNTGPYGIVRHPSYTGMTLGILGAYFNHIQGSWVSESGLAKCFAGEMLILLWVTFSLAVIVSLVLRIPIEDDLLKQRFGQFGQTKVPASGLIPMAVY</sequence>
<comment type="catalytic activity">
    <reaction evidence="5">
        <text>[protein]-C-terminal S-[(2E,6E)-farnesyl]-L-cysteine + S-adenosyl-L-methionine = [protein]-C-terminal S-[(2E,6E)-farnesyl]-L-cysteine methyl ester + S-adenosyl-L-homocysteine</text>
        <dbReference type="Rhea" id="RHEA:21672"/>
        <dbReference type="Rhea" id="RHEA-COMP:12125"/>
        <dbReference type="Rhea" id="RHEA-COMP:12126"/>
        <dbReference type="ChEBI" id="CHEBI:57856"/>
        <dbReference type="ChEBI" id="CHEBI:59789"/>
        <dbReference type="ChEBI" id="CHEBI:90510"/>
        <dbReference type="ChEBI" id="CHEBI:90511"/>
        <dbReference type="EC" id="2.1.1.100"/>
    </reaction>
</comment>
<feature type="transmembrane region" description="Helical" evidence="5">
    <location>
        <begin position="190"/>
        <end position="210"/>
    </location>
</feature>
<dbReference type="Proteomes" id="UP000298030">
    <property type="component" value="Unassembled WGS sequence"/>
</dbReference>
<evidence type="ECO:0000256" key="3">
    <source>
        <dbReference type="ARBA" id="ARBA00022989"/>
    </source>
</evidence>
<evidence type="ECO:0000256" key="2">
    <source>
        <dbReference type="ARBA" id="ARBA00022692"/>
    </source>
</evidence>
<keyword evidence="5" id="KW-0256">Endoplasmic reticulum</keyword>
<dbReference type="GO" id="GO:0032259">
    <property type="term" value="P:methylation"/>
    <property type="evidence" value="ECO:0007669"/>
    <property type="project" value="UniProtKB-KW"/>
</dbReference>
<evidence type="ECO:0000256" key="4">
    <source>
        <dbReference type="ARBA" id="ARBA00023136"/>
    </source>
</evidence>
<evidence type="ECO:0000256" key="5">
    <source>
        <dbReference type="RuleBase" id="RU362022"/>
    </source>
</evidence>
<keyword evidence="3 5" id="KW-1133">Transmembrane helix</keyword>
<keyword evidence="5" id="KW-0949">S-adenosyl-L-methionine</keyword>
<dbReference type="Pfam" id="PF04140">
    <property type="entry name" value="ICMT"/>
    <property type="match status" value="1"/>
</dbReference>
<evidence type="ECO:0000256" key="1">
    <source>
        <dbReference type="ARBA" id="ARBA00004141"/>
    </source>
</evidence>
<keyword evidence="2 5" id="KW-0812">Transmembrane</keyword>
<comment type="caution">
    <text evidence="5">Lacks conserved residue(s) required for the propagation of feature annotation.</text>
</comment>
<keyword evidence="5" id="KW-0808">Transferase</keyword>
<keyword evidence="6" id="KW-0732">Signal</keyword>
<comment type="similarity">
    <text evidence="5">Belongs to the class VI-like SAM-binding methyltransferase superfamily. Isoprenylcysteine carboxyl methyltransferase family.</text>
</comment>
<comment type="subcellular location">
    <subcellularLocation>
        <location evidence="5">Endoplasmic reticulum membrane</location>
        <topology evidence="5">Multi-pass membrane protein</topology>
    </subcellularLocation>
    <subcellularLocation>
        <location evidence="1">Membrane</location>
        <topology evidence="1">Multi-pass membrane protein</topology>
    </subcellularLocation>
</comment>
<accession>A0A4Y7T0S6</accession>
<feature type="chain" id="PRO_5021385369" description="Protein-S-isoprenylcysteine O-methyltransferase" evidence="6">
    <location>
        <begin position="25"/>
        <end position="240"/>
    </location>
</feature>
<dbReference type="PANTHER" id="PTHR12714">
    <property type="entry name" value="PROTEIN-S ISOPRENYLCYSTEINE O-METHYLTRANSFERASE"/>
    <property type="match status" value="1"/>
</dbReference>
<dbReference type="OrthoDB" id="422086at2759"/>
<keyword evidence="4 5" id="KW-0472">Membrane</keyword>
<evidence type="ECO:0000313" key="8">
    <source>
        <dbReference type="Proteomes" id="UP000298030"/>
    </source>
</evidence>
<feature type="signal peptide" evidence="6">
    <location>
        <begin position="1"/>
        <end position="24"/>
    </location>
</feature>
<proteinExistence type="inferred from homology"/>
<dbReference type="GO" id="GO:0005789">
    <property type="term" value="C:endoplasmic reticulum membrane"/>
    <property type="evidence" value="ECO:0007669"/>
    <property type="project" value="UniProtKB-SubCell"/>
</dbReference>
<evidence type="ECO:0000313" key="7">
    <source>
        <dbReference type="EMBL" id="TEB27745.1"/>
    </source>
</evidence>
<dbReference type="EC" id="2.1.1.100" evidence="5"/>
<keyword evidence="8" id="KW-1185">Reference proteome</keyword>
<feature type="transmembrane region" description="Helical" evidence="5">
    <location>
        <begin position="97"/>
        <end position="119"/>
    </location>
</feature>
<feature type="transmembrane region" description="Helical" evidence="5">
    <location>
        <begin position="58"/>
        <end position="76"/>
    </location>
</feature>
<dbReference type="InterPro" id="IPR007269">
    <property type="entry name" value="ICMT_MeTrfase"/>
</dbReference>
<organism evidence="7 8">
    <name type="scientific">Coprinellus micaceus</name>
    <name type="common">Glistening ink-cap mushroom</name>
    <name type="synonym">Coprinus micaceus</name>
    <dbReference type="NCBI Taxonomy" id="71717"/>
    <lineage>
        <taxon>Eukaryota</taxon>
        <taxon>Fungi</taxon>
        <taxon>Dikarya</taxon>
        <taxon>Basidiomycota</taxon>
        <taxon>Agaricomycotina</taxon>
        <taxon>Agaricomycetes</taxon>
        <taxon>Agaricomycetidae</taxon>
        <taxon>Agaricales</taxon>
        <taxon>Agaricineae</taxon>
        <taxon>Psathyrellaceae</taxon>
        <taxon>Coprinellus</taxon>
    </lineage>
</organism>
<comment type="caution">
    <text evidence="7">The sequence shown here is derived from an EMBL/GenBank/DDBJ whole genome shotgun (WGS) entry which is preliminary data.</text>
</comment>
<dbReference type="Gene3D" id="1.20.120.1630">
    <property type="match status" value="1"/>
</dbReference>
<dbReference type="EMBL" id="QPFP01000037">
    <property type="protein sequence ID" value="TEB27745.1"/>
    <property type="molecule type" value="Genomic_DNA"/>
</dbReference>
<dbReference type="PANTHER" id="PTHR12714:SF9">
    <property type="entry name" value="PROTEIN-S-ISOPRENYLCYSTEINE O-METHYLTRANSFERASE"/>
    <property type="match status" value="1"/>
</dbReference>
<gene>
    <name evidence="7" type="ORF">FA13DRAFT_1755981</name>
</gene>
<keyword evidence="5" id="KW-0489">Methyltransferase</keyword>
<dbReference type="AlphaFoldDB" id="A0A4Y7T0S6"/>
<reference evidence="7 8" key="1">
    <citation type="journal article" date="2019" name="Nat. Ecol. Evol.">
        <title>Megaphylogeny resolves global patterns of mushroom evolution.</title>
        <authorList>
            <person name="Varga T."/>
            <person name="Krizsan K."/>
            <person name="Foldi C."/>
            <person name="Dima B."/>
            <person name="Sanchez-Garcia M."/>
            <person name="Sanchez-Ramirez S."/>
            <person name="Szollosi G.J."/>
            <person name="Szarkandi J.G."/>
            <person name="Papp V."/>
            <person name="Albert L."/>
            <person name="Andreopoulos W."/>
            <person name="Angelini C."/>
            <person name="Antonin V."/>
            <person name="Barry K.W."/>
            <person name="Bougher N.L."/>
            <person name="Buchanan P."/>
            <person name="Buyck B."/>
            <person name="Bense V."/>
            <person name="Catcheside P."/>
            <person name="Chovatia M."/>
            <person name="Cooper J."/>
            <person name="Damon W."/>
            <person name="Desjardin D."/>
            <person name="Finy P."/>
            <person name="Geml J."/>
            <person name="Haridas S."/>
            <person name="Hughes K."/>
            <person name="Justo A."/>
            <person name="Karasinski D."/>
            <person name="Kautmanova I."/>
            <person name="Kiss B."/>
            <person name="Kocsube S."/>
            <person name="Kotiranta H."/>
            <person name="LaButti K.M."/>
            <person name="Lechner B.E."/>
            <person name="Liimatainen K."/>
            <person name="Lipzen A."/>
            <person name="Lukacs Z."/>
            <person name="Mihaltcheva S."/>
            <person name="Morgado L.N."/>
            <person name="Niskanen T."/>
            <person name="Noordeloos M.E."/>
            <person name="Ohm R.A."/>
            <person name="Ortiz-Santana B."/>
            <person name="Ovrebo C."/>
            <person name="Racz N."/>
            <person name="Riley R."/>
            <person name="Savchenko A."/>
            <person name="Shiryaev A."/>
            <person name="Soop K."/>
            <person name="Spirin V."/>
            <person name="Szebenyi C."/>
            <person name="Tomsovsky M."/>
            <person name="Tulloss R.E."/>
            <person name="Uehling J."/>
            <person name="Grigoriev I.V."/>
            <person name="Vagvolgyi C."/>
            <person name="Papp T."/>
            <person name="Martin F.M."/>
            <person name="Miettinen O."/>
            <person name="Hibbett D.S."/>
            <person name="Nagy L.G."/>
        </authorList>
    </citation>
    <scope>NUCLEOTIDE SEQUENCE [LARGE SCALE GENOMIC DNA]</scope>
    <source>
        <strain evidence="7 8">FP101781</strain>
    </source>
</reference>
<name>A0A4Y7T0S6_COPMI</name>